<dbReference type="RefSeq" id="WP_055276469.1">
    <property type="nucleotide sequence ID" value="NZ_CYZV01000018.1"/>
</dbReference>
<dbReference type="Proteomes" id="UP000095558">
    <property type="component" value="Unassembled WGS sequence"/>
</dbReference>
<protein>
    <submittedName>
        <fullName evidence="1">Uncharacterized protein</fullName>
    </submittedName>
</protein>
<organism evidence="1 2">
    <name type="scientific">Clostridium disporicum</name>
    <dbReference type="NCBI Taxonomy" id="84024"/>
    <lineage>
        <taxon>Bacteria</taxon>
        <taxon>Bacillati</taxon>
        <taxon>Bacillota</taxon>
        <taxon>Clostridia</taxon>
        <taxon>Eubacteriales</taxon>
        <taxon>Clostridiaceae</taxon>
        <taxon>Clostridium</taxon>
    </lineage>
</organism>
<sequence length="76" mass="8704">MAFLKGDYGEKCCNKLSEKDVINMFDENKRKVEIETAKEVACEIVKVLQEKELKFSTAKLSLEFAKDCLGELKIKN</sequence>
<accession>A0A174DGT8</accession>
<dbReference type="EMBL" id="CYZV01000018">
    <property type="protein sequence ID" value="CUO24802.1"/>
    <property type="molecule type" value="Genomic_DNA"/>
</dbReference>
<dbReference type="AlphaFoldDB" id="A0A174DGT8"/>
<reference evidence="1 2" key="1">
    <citation type="submission" date="2015-09" db="EMBL/GenBank/DDBJ databases">
        <authorList>
            <consortium name="Pathogen Informatics"/>
        </authorList>
    </citation>
    <scope>NUCLEOTIDE SEQUENCE [LARGE SCALE GENOMIC DNA]</scope>
    <source>
        <strain evidence="1 2">2789STDY5834855</strain>
    </source>
</reference>
<proteinExistence type="predicted"/>
<evidence type="ECO:0000313" key="1">
    <source>
        <dbReference type="EMBL" id="CUO24802.1"/>
    </source>
</evidence>
<evidence type="ECO:0000313" key="2">
    <source>
        <dbReference type="Proteomes" id="UP000095558"/>
    </source>
</evidence>
<gene>
    <name evidence="1" type="ORF">ERS852470_01816</name>
</gene>
<name>A0A174DGT8_9CLOT</name>